<dbReference type="Ensembl" id="ENSGWIT00000022505.1">
    <property type="protein sequence ID" value="ENSGWIP00000020484.1"/>
    <property type="gene ID" value="ENSGWIG00000011091.1"/>
</dbReference>
<reference evidence="5" key="1">
    <citation type="submission" date="2020-06" db="EMBL/GenBank/DDBJ databases">
        <authorList>
            <consortium name="Wellcome Sanger Institute Data Sharing"/>
        </authorList>
    </citation>
    <scope>NUCLEOTIDE SEQUENCE [LARGE SCALE GENOMIC DNA]</scope>
</reference>
<dbReference type="GO" id="GO:0003779">
    <property type="term" value="F:actin binding"/>
    <property type="evidence" value="ECO:0007669"/>
    <property type="project" value="UniProtKB-KW"/>
</dbReference>
<evidence type="ECO:0000256" key="4">
    <source>
        <dbReference type="ARBA" id="ARBA00023203"/>
    </source>
</evidence>
<keyword evidence="6" id="KW-1185">Reference proteome</keyword>
<dbReference type="GO" id="GO:0060048">
    <property type="term" value="P:cardiac muscle contraction"/>
    <property type="evidence" value="ECO:0007669"/>
    <property type="project" value="TreeGrafter"/>
</dbReference>
<dbReference type="GO" id="GO:0005861">
    <property type="term" value="C:troponin complex"/>
    <property type="evidence" value="ECO:0007669"/>
    <property type="project" value="InterPro"/>
</dbReference>
<keyword evidence="3" id="KW-0514">Muscle protein</keyword>
<dbReference type="Proteomes" id="UP000694680">
    <property type="component" value="Chromosome 6"/>
</dbReference>
<dbReference type="PANTHER" id="PTHR13738:SF33">
    <property type="entry name" value="TROPONIN I, SLOW SKELETAL MUSCLE"/>
    <property type="match status" value="1"/>
</dbReference>
<dbReference type="InterPro" id="IPR050875">
    <property type="entry name" value="Troponin_I"/>
</dbReference>
<proteinExistence type="inferred from homology"/>
<dbReference type="Pfam" id="PF00992">
    <property type="entry name" value="Troponin"/>
    <property type="match status" value="1"/>
</dbReference>
<dbReference type="AlphaFoldDB" id="A0A8C5EQA2"/>
<comment type="similarity">
    <text evidence="2">Belongs to the troponin I family.</text>
</comment>
<keyword evidence="4" id="KW-0009">Actin-binding</keyword>
<evidence type="ECO:0000256" key="3">
    <source>
        <dbReference type="ARBA" id="ARBA00023179"/>
    </source>
</evidence>
<evidence type="ECO:0000256" key="1">
    <source>
        <dbReference type="ARBA" id="ARBA00001988"/>
    </source>
</evidence>
<evidence type="ECO:0000256" key="2">
    <source>
        <dbReference type="ARBA" id="ARBA00009930"/>
    </source>
</evidence>
<dbReference type="InterPro" id="IPR001978">
    <property type="entry name" value="Troponin"/>
</dbReference>
<comment type="function">
    <text evidence="1">Troponin I is the inhibitory subunit of troponin, the thin filament regulatory complex which confers calcium-sensitivity to striated muscle actomyosin ATPase activity.</text>
</comment>
<dbReference type="InterPro" id="IPR038077">
    <property type="entry name" value="Troponin_sf"/>
</dbReference>
<dbReference type="GO" id="GO:0003009">
    <property type="term" value="P:skeletal muscle contraction"/>
    <property type="evidence" value="ECO:0007669"/>
    <property type="project" value="TreeGrafter"/>
</dbReference>
<reference evidence="5" key="3">
    <citation type="submission" date="2025-09" db="UniProtKB">
        <authorList>
            <consortium name="Ensembl"/>
        </authorList>
    </citation>
    <scope>IDENTIFICATION</scope>
</reference>
<evidence type="ECO:0000313" key="5">
    <source>
        <dbReference type="Ensembl" id="ENSGWIP00000020484.1"/>
    </source>
</evidence>
<accession>A0A8C5EQA2</accession>
<protein>
    <submittedName>
        <fullName evidence="5">Troponin I, slow skeletal muscle-like</fullName>
    </submittedName>
</protein>
<dbReference type="Gene3D" id="1.20.5.350">
    <property type="match status" value="1"/>
</dbReference>
<dbReference type="PANTHER" id="PTHR13738">
    <property type="entry name" value="TROPONIN I"/>
    <property type="match status" value="1"/>
</dbReference>
<sequence>MSEGQRKTKYPATRRLLLKSKLLKKASSMLVSETEQRQTEKQRVVTESFPPLQLSGLSVQELQDLCKELQKKIDLVDDARYDMEVKVVKNETEIQTLRQKVMGLKGVKRPSLKRVKKADDMFGGLSDTSKLMKADFKVNLKTRKKEEEKKEEVTDWRKNVEAMSGMDGRKKMFDASGN</sequence>
<reference evidence="5" key="2">
    <citation type="submission" date="2025-08" db="UniProtKB">
        <authorList>
            <consortium name="Ensembl"/>
        </authorList>
    </citation>
    <scope>IDENTIFICATION</scope>
</reference>
<organism evidence="5 6">
    <name type="scientific">Gouania willdenowi</name>
    <name type="common">Blunt-snouted clingfish</name>
    <name type="synonym">Lepadogaster willdenowi</name>
    <dbReference type="NCBI Taxonomy" id="441366"/>
    <lineage>
        <taxon>Eukaryota</taxon>
        <taxon>Metazoa</taxon>
        <taxon>Chordata</taxon>
        <taxon>Craniata</taxon>
        <taxon>Vertebrata</taxon>
        <taxon>Euteleostomi</taxon>
        <taxon>Actinopterygii</taxon>
        <taxon>Neopterygii</taxon>
        <taxon>Teleostei</taxon>
        <taxon>Neoteleostei</taxon>
        <taxon>Acanthomorphata</taxon>
        <taxon>Ovalentaria</taxon>
        <taxon>Blenniimorphae</taxon>
        <taxon>Blenniiformes</taxon>
        <taxon>Gobiesocoidei</taxon>
        <taxon>Gobiesocidae</taxon>
        <taxon>Gobiesocinae</taxon>
        <taxon>Gouania</taxon>
    </lineage>
</organism>
<name>A0A8C5EQA2_GOUWI</name>
<dbReference type="Gene3D" id="6.10.250.180">
    <property type="match status" value="1"/>
</dbReference>
<evidence type="ECO:0000313" key="6">
    <source>
        <dbReference type="Proteomes" id="UP000694680"/>
    </source>
</evidence>
<dbReference type="SUPFAM" id="SSF90250">
    <property type="entry name" value="Troponin coil-coiled subunits"/>
    <property type="match status" value="1"/>
</dbReference>
<gene>
    <name evidence="5" type="primary">LOC114465060</name>
</gene>